<dbReference type="Proteomes" id="UP001732700">
    <property type="component" value="Chromosome 5C"/>
</dbReference>
<reference evidence="1" key="2">
    <citation type="submission" date="2025-09" db="UniProtKB">
        <authorList>
            <consortium name="EnsemblPlants"/>
        </authorList>
    </citation>
    <scope>IDENTIFICATION</scope>
</reference>
<evidence type="ECO:0000313" key="1">
    <source>
        <dbReference type="EnsemblPlants" id="AVESA.00010b.r2.5CG0907690.1.CDS"/>
    </source>
</evidence>
<name>A0ACD5XZA3_AVESA</name>
<dbReference type="EnsemblPlants" id="AVESA.00010b.r2.5CG0907690.1">
    <property type="protein sequence ID" value="AVESA.00010b.r2.5CG0907690.1.CDS"/>
    <property type="gene ID" value="AVESA.00010b.r2.5CG0907690"/>
</dbReference>
<evidence type="ECO:0000313" key="2">
    <source>
        <dbReference type="Proteomes" id="UP001732700"/>
    </source>
</evidence>
<protein>
    <submittedName>
        <fullName evidence="1">Uncharacterized protein</fullName>
    </submittedName>
</protein>
<sequence length="1017" mass="109723">MPLFERDRYQRLPLDVSSAGGGAAARPASPCVSATIILFVGLCLVGAWMLASTTTSNVAMSVSPENKADDDRSADLTRSVVNGGKADDDGPSDTTQTSDAVGAGDNSNKDDGGGGGEGDTPQTTENTGKLDEDGPGDTPQMGDKKDDDGGAAQTTEDANDQSSIVVVVPTDAAANGTTGGRPNGDTVVGAGELPSKNVTFSDESGMTEDGDVARPDDTDKKAQNGTEETTTGVQTDKSAEDAATSTDQKGDNNGEQNTEEAPRDTTNTGDQVDKSSEEACSETGGQEEKNSEAPPTEKKEETGGQADSITDKSSAEGTPAFAKDAGDDGTAKNQTAFDDHNGNLDGDQNGDKVTGDDTAASNNQAAVDQTDAPKNQTSAALNDTIFQEAGMVPTNKSATTTEDEEVTEPVTGGNTEAAELLPSGQAELVNETTTAAAQNGTFPTQATESSEEKKKKKAHGSSSNKNENSNGVGVVVGETSTEESSYVWKLCNASTGADYIPCLDNEAAIRRLRSTKHYEHRERHCPSPAPSCLVPLPEGYRRPIPWPNSRDRIWYKNVPNTKLASFKGHQNWVKVSGDGEHLEFPGGGTQFLNGASHYIDVIQEALPAVAWGTRSRVVLDVGCGVASFGGYLFDKDALTMSFAPKDEHEAQVQFALERGIPAISAVMGTKRLPFPSGTFDVVHCARCRVPWHIEGGKLLLEVNRLLRPGGLFVWSATPVYRKDEENVGIWQAMAALTKSMCWEMVTRSSDTVDQTALVIFKKPSSNDCYGKRSHPEPALCEESDNPNAAWNITLQACMHRVPTDSASRGSRWPAQWPERLTTAPYWLGDSQVGVYGKPAPDDFSADTEHWRKAVNSSYLTGMGMDWSNVRNVMDMRSVYGGFAAALRGMKVWVMNIVPVDSPDTLPIIYERGLFGMYHDWCESLSTYPRSYDLVHADHLFSKLKYRCKLRLVIAEVDRILRPEGKMIVREDRETAEEVERIAKSLHWEVRMDVSKEGERLLCFQKTMWRPTQVQALS</sequence>
<accession>A0ACD5XZA3</accession>
<reference evidence="1" key="1">
    <citation type="submission" date="2021-05" db="EMBL/GenBank/DDBJ databases">
        <authorList>
            <person name="Scholz U."/>
            <person name="Mascher M."/>
            <person name="Fiebig A."/>
        </authorList>
    </citation>
    <scope>NUCLEOTIDE SEQUENCE [LARGE SCALE GENOMIC DNA]</scope>
</reference>
<keyword evidence="2" id="KW-1185">Reference proteome</keyword>
<organism evidence="1 2">
    <name type="scientific">Avena sativa</name>
    <name type="common">Oat</name>
    <dbReference type="NCBI Taxonomy" id="4498"/>
    <lineage>
        <taxon>Eukaryota</taxon>
        <taxon>Viridiplantae</taxon>
        <taxon>Streptophyta</taxon>
        <taxon>Embryophyta</taxon>
        <taxon>Tracheophyta</taxon>
        <taxon>Spermatophyta</taxon>
        <taxon>Magnoliopsida</taxon>
        <taxon>Liliopsida</taxon>
        <taxon>Poales</taxon>
        <taxon>Poaceae</taxon>
        <taxon>BOP clade</taxon>
        <taxon>Pooideae</taxon>
        <taxon>Poodae</taxon>
        <taxon>Poeae</taxon>
        <taxon>Poeae Chloroplast Group 1 (Aveneae type)</taxon>
        <taxon>Aveninae</taxon>
        <taxon>Avena</taxon>
    </lineage>
</organism>
<proteinExistence type="predicted"/>